<dbReference type="KEGG" id="mai:MICA_688"/>
<name>G2KPC1_MICAA</name>
<keyword evidence="4" id="KW-0255">Endonuclease</keyword>
<keyword evidence="6" id="KW-0694">RNA-binding</keyword>
<dbReference type="OrthoDB" id="9811409at2"/>
<sequence>MPTLKHNDMVDILLHDGWKCVGQTGSHEQFKHDAKPNVVTVTNHGPKDIPCGTVRSILKTAGLDNVLKQLQHGASIKQLSKQMAKEMRAHLA</sequence>
<accession>G2KPC1</accession>
<evidence type="ECO:0000256" key="7">
    <source>
        <dbReference type="ARBA" id="ARBA00023016"/>
    </source>
</evidence>
<evidence type="ECO:0000256" key="1">
    <source>
        <dbReference type="ARBA" id="ARBA00006620"/>
    </source>
</evidence>
<gene>
    <name evidence="8" type="ordered locus">MICA_688</name>
</gene>
<protein>
    <submittedName>
        <fullName evidence="8">YcfA-like family protein</fullName>
    </submittedName>
</protein>
<evidence type="ECO:0000256" key="3">
    <source>
        <dbReference type="ARBA" id="ARBA00022722"/>
    </source>
</evidence>
<evidence type="ECO:0000256" key="4">
    <source>
        <dbReference type="ARBA" id="ARBA00022759"/>
    </source>
</evidence>
<proteinExistence type="inferred from homology"/>
<reference evidence="8 9" key="1">
    <citation type="journal article" date="2011" name="BMC Genomics">
        <title>Genomic insights into an obligate epibiotic bacterial predator: Micavibrio aeruginosavorus ARL-13.</title>
        <authorList>
            <person name="Wang Z."/>
            <person name="Kadouri D."/>
            <person name="Wu M."/>
        </authorList>
    </citation>
    <scope>NUCLEOTIDE SEQUENCE [LARGE SCALE GENOMIC DNA]</scope>
    <source>
        <strain evidence="8 9">ARL-13</strain>
    </source>
</reference>
<keyword evidence="7" id="KW-0346">Stress response</keyword>
<dbReference type="Pfam" id="PF07927">
    <property type="entry name" value="HicA_toxin"/>
    <property type="match status" value="1"/>
</dbReference>
<dbReference type="HOGENOM" id="CLU_2409914_0_0_5"/>
<evidence type="ECO:0000256" key="6">
    <source>
        <dbReference type="ARBA" id="ARBA00022884"/>
    </source>
</evidence>
<dbReference type="GO" id="GO:0004519">
    <property type="term" value="F:endonuclease activity"/>
    <property type="evidence" value="ECO:0007669"/>
    <property type="project" value="UniProtKB-KW"/>
</dbReference>
<keyword evidence="5" id="KW-0378">Hydrolase</keyword>
<dbReference type="GO" id="GO:0016787">
    <property type="term" value="F:hydrolase activity"/>
    <property type="evidence" value="ECO:0007669"/>
    <property type="project" value="UniProtKB-KW"/>
</dbReference>
<dbReference type="EMBL" id="CP002382">
    <property type="protein sequence ID" value="AEP09022.1"/>
    <property type="molecule type" value="Genomic_DNA"/>
</dbReference>
<keyword evidence="3" id="KW-0540">Nuclease</keyword>
<dbReference type="InterPro" id="IPR012933">
    <property type="entry name" value="HicA_mRNA_interferase"/>
</dbReference>
<dbReference type="GO" id="GO:0003729">
    <property type="term" value="F:mRNA binding"/>
    <property type="evidence" value="ECO:0007669"/>
    <property type="project" value="InterPro"/>
</dbReference>
<evidence type="ECO:0000313" key="9">
    <source>
        <dbReference type="Proteomes" id="UP000009286"/>
    </source>
</evidence>
<dbReference type="eggNOG" id="COG1724">
    <property type="taxonomic scope" value="Bacteria"/>
</dbReference>
<evidence type="ECO:0000256" key="2">
    <source>
        <dbReference type="ARBA" id="ARBA00022649"/>
    </source>
</evidence>
<dbReference type="InterPro" id="IPR038570">
    <property type="entry name" value="HicA_sf"/>
</dbReference>
<keyword evidence="9" id="KW-1185">Reference proteome</keyword>
<evidence type="ECO:0000313" key="8">
    <source>
        <dbReference type="EMBL" id="AEP09022.1"/>
    </source>
</evidence>
<dbReference type="AlphaFoldDB" id="G2KPC1"/>
<dbReference type="SUPFAM" id="SSF54786">
    <property type="entry name" value="YcfA/nrd intein domain"/>
    <property type="match status" value="1"/>
</dbReference>
<evidence type="ECO:0000256" key="5">
    <source>
        <dbReference type="ARBA" id="ARBA00022801"/>
    </source>
</evidence>
<dbReference type="Proteomes" id="UP000009286">
    <property type="component" value="Chromosome"/>
</dbReference>
<comment type="similarity">
    <text evidence="1">Belongs to the HicA mRNA interferase family.</text>
</comment>
<organism evidence="8 9">
    <name type="scientific">Micavibrio aeruginosavorus (strain ARL-13)</name>
    <dbReference type="NCBI Taxonomy" id="856793"/>
    <lineage>
        <taxon>Bacteria</taxon>
        <taxon>Pseudomonadati</taxon>
        <taxon>Bdellovibrionota</taxon>
        <taxon>Bdellovibrionia</taxon>
        <taxon>Bdellovibrionales</taxon>
        <taxon>Pseudobdellovibrionaceae</taxon>
        <taxon>Micavibrio</taxon>
    </lineage>
</organism>
<dbReference type="STRING" id="856793.MICA_688"/>
<dbReference type="Gene3D" id="3.30.920.30">
    <property type="entry name" value="Hypothetical protein"/>
    <property type="match status" value="1"/>
</dbReference>
<keyword evidence="2" id="KW-1277">Toxin-antitoxin system</keyword>